<protein>
    <submittedName>
        <fullName evidence="1">16840_t:CDS:1</fullName>
    </submittedName>
</protein>
<feature type="non-terminal residue" evidence="1">
    <location>
        <position position="1"/>
    </location>
</feature>
<dbReference type="EMBL" id="CAJVQA010041902">
    <property type="protein sequence ID" value="CAG8814347.1"/>
    <property type="molecule type" value="Genomic_DNA"/>
</dbReference>
<comment type="caution">
    <text evidence="1">The sequence shown here is derived from an EMBL/GenBank/DDBJ whole genome shotgun (WGS) entry which is preliminary data.</text>
</comment>
<evidence type="ECO:0000313" key="1">
    <source>
        <dbReference type="EMBL" id="CAG8814347.1"/>
    </source>
</evidence>
<dbReference type="SUPFAM" id="SSF56112">
    <property type="entry name" value="Protein kinase-like (PK-like)"/>
    <property type="match status" value="1"/>
</dbReference>
<sequence length="86" mass="9729">TGQRPFDGSQFDIGLAVKICQGERPKFNSKTPNLYAYLANRCLHSVPSRRISILQVTQTINDWVTKLNTIPPQDPEEIDDSTELIK</sequence>
<feature type="non-terminal residue" evidence="1">
    <location>
        <position position="86"/>
    </location>
</feature>
<dbReference type="Proteomes" id="UP000789759">
    <property type="component" value="Unassembled WGS sequence"/>
</dbReference>
<reference evidence="1" key="1">
    <citation type="submission" date="2021-06" db="EMBL/GenBank/DDBJ databases">
        <authorList>
            <person name="Kallberg Y."/>
            <person name="Tangrot J."/>
            <person name="Rosling A."/>
        </authorList>
    </citation>
    <scope>NUCLEOTIDE SEQUENCE</scope>
    <source>
        <strain evidence="1">FL966</strain>
    </source>
</reference>
<dbReference type="Gene3D" id="1.10.510.10">
    <property type="entry name" value="Transferase(Phosphotransferase) domain 1"/>
    <property type="match status" value="1"/>
</dbReference>
<organism evidence="1 2">
    <name type="scientific">Cetraspora pellucida</name>
    <dbReference type="NCBI Taxonomy" id="1433469"/>
    <lineage>
        <taxon>Eukaryota</taxon>
        <taxon>Fungi</taxon>
        <taxon>Fungi incertae sedis</taxon>
        <taxon>Mucoromycota</taxon>
        <taxon>Glomeromycotina</taxon>
        <taxon>Glomeromycetes</taxon>
        <taxon>Diversisporales</taxon>
        <taxon>Gigasporaceae</taxon>
        <taxon>Cetraspora</taxon>
    </lineage>
</organism>
<name>A0A9N9K7E2_9GLOM</name>
<keyword evidence="2" id="KW-1185">Reference proteome</keyword>
<evidence type="ECO:0000313" key="2">
    <source>
        <dbReference type="Proteomes" id="UP000789759"/>
    </source>
</evidence>
<proteinExistence type="predicted"/>
<gene>
    <name evidence="1" type="ORF">CPELLU_LOCUS19012</name>
</gene>
<dbReference type="InterPro" id="IPR011009">
    <property type="entry name" value="Kinase-like_dom_sf"/>
</dbReference>
<accession>A0A9N9K7E2</accession>
<dbReference type="OrthoDB" id="2441886at2759"/>
<dbReference type="AlphaFoldDB" id="A0A9N9K7E2"/>